<evidence type="ECO:0008006" key="4">
    <source>
        <dbReference type="Google" id="ProtNLM"/>
    </source>
</evidence>
<sequence>MKKITTIIRIAFIYVGAVVGAGFSSGQEIWKFFACHRIHGLYGIGLAGVFFTGLVPRFFVLGKKIGAKSYQDFFYGFLPPLIAVVFDIIYSCFLVGSVSVMIAGGGTVFKDFLGLSYYFGLFISITFVYLTLYLKTEGIFTVNNILIPGLTIITILTITSFFRTQQTDVFDGFLPLKIKGWQPIIDGLIYGAYNTVMAVAVMTGIVAKKDDKLIILGGITGGGILFFLCIILFAALLTAFKTVPQEEIPMFFIAGRVSNKMYLAYIVALYFAMISTGIANLYAFNRRITSLLSISYETGLFITLFIIVPFAWSGFGNLVGCLYPIFGYLSLFIILYYIILLFKVKNIKKI</sequence>
<evidence type="ECO:0000313" key="2">
    <source>
        <dbReference type="EMBL" id="QTL99855.1"/>
    </source>
</evidence>
<feature type="transmembrane region" description="Helical" evidence="1">
    <location>
        <begin position="213"/>
        <end position="240"/>
    </location>
</feature>
<evidence type="ECO:0000256" key="1">
    <source>
        <dbReference type="SAM" id="Phobius"/>
    </source>
</evidence>
<gene>
    <name evidence="2" type="ORF">GM661_18785</name>
</gene>
<feature type="transmembrane region" description="Helical" evidence="1">
    <location>
        <begin position="294"/>
        <end position="313"/>
    </location>
</feature>
<keyword evidence="1" id="KW-0472">Membrane</keyword>
<dbReference type="RefSeq" id="WP_230868178.1">
    <property type="nucleotide sequence ID" value="NZ_CP046640.1"/>
</dbReference>
<feature type="transmembrane region" description="Helical" evidence="1">
    <location>
        <begin position="184"/>
        <end position="206"/>
    </location>
</feature>
<keyword evidence="3" id="KW-1185">Reference proteome</keyword>
<feature type="transmembrane region" description="Helical" evidence="1">
    <location>
        <begin position="7"/>
        <end position="26"/>
    </location>
</feature>
<name>A0A8A7KIE9_9FIRM</name>
<feature type="transmembrane region" description="Helical" evidence="1">
    <location>
        <begin position="115"/>
        <end position="133"/>
    </location>
</feature>
<feature type="transmembrane region" description="Helical" evidence="1">
    <location>
        <begin position="38"/>
        <end position="61"/>
    </location>
</feature>
<reference evidence="2" key="1">
    <citation type="submission" date="2019-12" db="EMBL/GenBank/DDBJ databases">
        <authorList>
            <person name="zhang j."/>
            <person name="sun C.M."/>
        </authorList>
    </citation>
    <scope>NUCLEOTIDE SEQUENCE</scope>
    <source>
        <strain evidence="2">NS-1</strain>
    </source>
</reference>
<dbReference type="InterPro" id="IPR038728">
    <property type="entry name" value="YkvI-like"/>
</dbReference>
<accession>A0A8A7KIE9</accession>
<dbReference type="AlphaFoldDB" id="A0A8A7KIE9"/>
<dbReference type="KEGG" id="ifn:GM661_18785"/>
<dbReference type="Proteomes" id="UP000665020">
    <property type="component" value="Chromosome"/>
</dbReference>
<feature type="transmembrane region" description="Helical" evidence="1">
    <location>
        <begin position="325"/>
        <end position="344"/>
    </location>
</feature>
<dbReference type="PANTHER" id="PTHR37814:SF1">
    <property type="entry name" value="MEMBRANE PROTEIN"/>
    <property type="match status" value="1"/>
</dbReference>
<protein>
    <recommendedName>
        <fullName evidence="4">Branched-chain amino acid transport system carrier protein</fullName>
    </recommendedName>
</protein>
<keyword evidence="1" id="KW-0812">Transmembrane</keyword>
<dbReference type="PANTHER" id="PTHR37814">
    <property type="entry name" value="CONSERVED MEMBRANE PROTEIN"/>
    <property type="match status" value="1"/>
</dbReference>
<feature type="transmembrane region" description="Helical" evidence="1">
    <location>
        <begin position="73"/>
        <end position="103"/>
    </location>
</feature>
<feature type="transmembrane region" description="Helical" evidence="1">
    <location>
        <begin position="145"/>
        <end position="164"/>
    </location>
</feature>
<evidence type="ECO:0000313" key="3">
    <source>
        <dbReference type="Proteomes" id="UP000665020"/>
    </source>
</evidence>
<keyword evidence="1" id="KW-1133">Transmembrane helix</keyword>
<dbReference type="EMBL" id="CP046640">
    <property type="protein sequence ID" value="QTL99855.1"/>
    <property type="molecule type" value="Genomic_DNA"/>
</dbReference>
<organism evidence="2 3">
    <name type="scientific">Iocasia fonsfrigidae</name>
    <dbReference type="NCBI Taxonomy" id="2682810"/>
    <lineage>
        <taxon>Bacteria</taxon>
        <taxon>Bacillati</taxon>
        <taxon>Bacillota</taxon>
        <taxon>Clostridia</taxon>
        <taxon>Halanaerobiales</taxon>
        <taxon>Halanaerobiaceae</taxon>
        <taxon>Iocasia</taxon>
    </lineage>
</organism>
<feature type="transmembrane region" description="Helical" evidence="1">
    <location>
        <begin position="260"/>
        <end position="282"/>
    </location>
</feature>
<proteinExistence type="predicted"/>